<reference evidence="8" key="1">
    <citation type="submission" date="2021-01" db="EMBL/GenBank/DDBJ databases">
        <authorList>
            <consortium name="Genoscope - CEA"/>
            <person name="William W."/>
        </authorList>
    </citation>
    <scope>NUCLEOTIDE SEQUENCE</scope>
</reference>
<dbReference type="AlphaFoldDB" id="A0A8S1M621"/>
<keyword evidence="3" id="KW-0862">Zinc</keyword>
<evidence type="ECO:0000256" key="2">
    <source>
        <dbReference type="ARBA" id="ARBA00022771"/>
    </source>
</evidence>
<evidence type="ECO:0000256" key="3">
    <source>
        <dbReference type="ARBA" id="ARBA00022833"/>
    </source>
</evidence>
<dbReference type="OrthoDB" id="305729at2759"/>
<gene>
    <name evidence="8" type="ORF">PSON_ATCC_30995.1.T0270108</name>
</gene>
<protein>
    <recommendedName>
        <fullName evidence="7">FYVE-type domain-containing protein</fullName>
    </recommendedName>
</protein>
<dbReference type="InterPro" id="IPR052113">
    <property type="entry name" value="FYVE-type_Zinc_Finger"/>
</dbReference>
<dbReference type="Proteomes" id="UP000692954">
    <property type="component" value="Unassembled WGS sequence"/>
</dbReference>
<feature type="coiled-coil region" evidence="5">
    <location>
        <begin position="581"/>
        <end position="615"/>
    </location>
</feature>
<keyword evidence="1" id="KW-0479">Metal-binding</keyword>
<evidence type="ECO:0000313" key="9">
    <source>
        <dbReference type="Proteomes" id="UP000692954"/>
    </source>
</evidence>
<dbReference type="Pfam" id="PF01363">
    <property type="entry name" value="FYVE"/>
    <property type="match status" value="1"/>
</dbReference>
<dbReference type="EMBL" id="CAJJDN010000027">
    <property type="protein sequence ID" value="CAD8070664.1"/>
    <property type="molecule type" value="Genomic_DNA"/>
</dbReference>
<comment type="caution">
    <text evidence="8">The sequence shown here is derived from an EMBL/GenBank/DDBJ whole genome shotgun (WGS) entry which is preliminary data.</text>
</comment>
<dbReference type="PROSITE" id="PS50178">
    <property type="entry name" value="ZF_FYVE"/>
    <property type="match status" value="1"/>
</dbReference>
<feature type="coiled-coil region" evidence="5">
    <location>
        <begin position="645"/>
        <end position="728"/>
    </location>
</feature>
<keyword evidence="9" id="KW-1185">Reference proteome</keyword>
<feature type="domain" description="FYVE-type" evidence="7">
    <location>
        <begin position="20"/>
        <end position="88"/>
    </location>
</feature>
<feature type="region of interest" description="Disordered" evidence="6">
    <location>
        <begin position="842"/>
        <end position="864"/>
    </location>
</feature>
<keyword evidence="5" id="KW-0175">Coiled coil</keyword>
<dbReference type="CDD" id="cd00065">
    <property type="entry name" value="FYVE_like_SF"/>
    <property type="match status" value="1"/>
</dbReference>
<proteinExistence type="predicted"/>
<evidence type="ECO:0000256" key="6">
    <source>
        <dbReference type="SAM" id="MobiDB-lite"/>
    </source>
</evidence>
<dbReference type="InterPro" id="IPR017455">
    <property type="entry name" value="Znf_FYVE-rel"/>
</dbReference>
<evidence type="ECO:0000259" key="7">
    <source>
        <dbReference type="PROSITE" id="PS50178"/>
    </source>
</evidence>
<dbReference type="GO" id="GO:0008270">
    <property type="term" value="F:zinc ion binding"/>
    <property type="evidence" value="ECO:0007669"/>
    <property type="project" value="UniProtKB-KW"/>
</dbReference>
<keyword evidence="2 4" id="KW-0863">Zinc-finger</keyword>
<evidence type="ECO:0000256" key="5">
    <source>
        <dbReference type="SAM" id="Coils"/>
    </source>
</evidence>
<evidence type="ECO:0000256" key="4">
    <source>
        <dbReference type="PROSITE-ProRule" id="PRU00091"/>
    </source>
</evidence>
<organism evidence="8 9">
    <name type="scientific">Paramecium sonneborni</name>
    <dbReference type="NCBI Taxonomy" id="65129"/>
    <lineage>
        <taxon>Eukaryota</taxon>
        <taxon>Sar</taxon>
        <taxon>Alveolata</taxon>
        <taxon>Ciliophora</taxon>
        <taxon>Intramacronucleata</taxon>
        <taxon>Oligohymenophorea</taxon>
        <taxon>Peniculida</taxon>
        <taxon>Parameciidae</taxon>
        <taxon>Paramecium</taxon>
    </lineage>
</organism>
<feature type="compositionally biased region" description="Basic and acidic residues" evidence="6">
    <location>
        <begin position="843"/>
        <end position="864"/>
    </location>
</feature>
<dbReference type="InterPro" id="IPR000306">
    <property type="entry name" value="Znf_FYVE"/>
</dbReference>
<dbReference type="PANTHER" id="PTHR39490">
    <property type="entry name" value="ARRESTIN DOMAIN-CONTAINING PROTEIN D"/>
    <property type="match status" value="1"/>
</dbReference>
<evidence type="ECO:0000313" key="8">
    <source>
        <dbReference type="EMBL" id="CAD8070664.1"/>
    </source>
</evidence>
<accession>A0A8S1M621</accession>
<feature type="coiled-coil region" evidence="5">
    <location>
        <begin position="413"/>
        <end position="536"/>
    </location>
</feature>
<name>A0A8S1M621_9CILI</name>
<sequence>MNKQFTLKKAFFQINIQDIRGKKKACEICQKDFSVLQKEHQCKRCKRAVCYSCSQNKEIIYKISLYKSAASIDQKPHRQCNLCHEESKRMRQFIQQNSLAFGKDTLCEKWLKQMNNKKNYEEIVKDYYDNLNDPQFEYKFMNQDASESMTFTKYKNAINNMYNKLVDYCDAYNYSFQEFYHHITQKKDATSIQNAICNIIKAFLNKHPKFGFDDEFILVVQYFLSFASEPLAFMCLSYFYELVYPRELYYTFLKSNDYDIKKYSKLILSLLDSVFHLQSSDVQKIQSYLKHDFQKLALTLSINSLTFENTFLIIDNCIKVGNFLEFSKALTAICSLRIEEIKKYADVSYEKLAVKILRNVEFRELQESLKMFEVVDQKIQDKIIKQFIQEEQKANFILDDKYLQNKILSSDQYKELQYKYEILENEKKSLQKQIEEQNKIYQITLAESQQQNQQIQSLKNEMAKIKSELFDLQNLPQNIQTDQTYSGGSDQSKFIALLQAQIQELRAKYKGVEEELQSSLNQLASKNTEIRKLQSNVRENSKTLADLAFENHNLQYELDSNLGRSRTSTRSRTQIDNKLSYEMLQEKLQRTEKALEELKEQYDEMKLTTGEFQLESVRFKRYQQESQFTINTLQLSITSLEQQLLDEKQINQRNLQINREKLETQYKKMNESLEIVYGRNDKLMTENEKLKKDLKEFQELCEEQKKIIKLLQEEYEKQKYLNEEQEKISQEFKNRDLQRQFETFEALKENDDKEKEQLAIQLFKKIDDLIKEIQFRSIDQLLKREQLNKLYKESAQHEKAMRILLDKVESYTDKKLIHHYPHSLQSQQSSVRLDASIKVQEGQNDKEKTINTTDNKKQEECQIM</sequence>
<evidence type="ECO:0000256" key="1">
    <source>
        <dbReference type="ARBA" id="ARBA00022723"/>
    </source>
</evidence>
<dbReference type="PANTHER" id="PTHR39490:SF8">
    <property type="entry name" value="ZINC FINGER FYVE DOMAIN-CONTAINING PROTEIN 21"/>
    <property type="match status" value="1"/>
</dbReference>